<feature type="coiled-coil region" evidence="3">
    <location>
        <begin position="383"/>
        <end position="447"/>
    </location>
</feature>
<dbReference type="Proteomes" id="UP000268048">
    <property type="component" value="Chromosome"/>
</dbReference>
<proteinExistence type="predicted"/>
<evidence type="ECO:0000259" key="4">
    <source>
        <dbReference type="SMART" id="SM00857"/>
    </source>
</evidence>
<sequence>MAKNGARVYSYLRFSDPRQATGSSADRQLQYAQRWAAEKGLVLDESLSLRDEGLSAYHQRHVKQGALGVFLQAVEDGRIADGSVLVVEGLDRLSRAEPIQAQAQLAQIINAGITVVTASDGREYNRAGLKAQPMDLVYSLLVMIRAHEESDTKSKRVKAAIRRQCEGWIAGTYRGVIRNGKDPQWLRWDGQEFRLIPERAEGVRFVIELFRRGYGSVRIIREMAQRGLALTDKGVTALQVHRLARLPALMGVKVLELEGESYRLDGYYPPILTADEFAELSALVDGRVKRKGRGEIPGLVTGLGISYCGYCGTAVVGQNMMFKARPDGSLADGHRRLICVGYSHNEGCPVGGSCSVVPIEKALMSYCTDRMNLSGLLEGSDQTQAIQARLAKAKAEVVLIEQQLERVSEALLAAEGGAAPLIFVRKARELEEQHADKRKEVAQAERELVAISSHDQPGLAEAWAQLASGVESLDYDARMRVRQLVRDTFERIVVYHHGMQASGREGKVIDLLLVGKGGQPRLLRIDRKTGDWQLGFGA</sequence>
<keyword evidence="3" id="KW-0175">Coiled coil</keyword>
<dbReference type="SUPFAM" id="SSF53041">
    <property type="entry name" value="Resolvase-like"/>
    <property type="match status" value="1"/>
</dbReference>
<dbReference type="InterPro" id="IPR050639">
    <property type="entry name" value="SSR_resolvase"/>
</dbReference>
<keyword evidence="2" id="KW-0233">DNA recombination</keyword>
<dbReference type="GO" id="GO:0000150">
    <property type="term" value="F:DNA strand exchange activity"/>
    <property type="evidence" value="ECO:0007669"/>
    <property type="project" value="InterPro"/>
</dbReference>
<accession>A0A3G7TIZ5</accession>
<dbReference type="Gene3D" id="3.90.1750.20">
    <property type="entry name" value="Putative Large Serine Recombinase, Chain B, Domain 2"/>
    <property type="match status" value="1"/>
</dbReference>
<dbReference type="SMART" id="SM00857">
    <property type="entry name" value="Resolvase"/>
    <property type="match status" value="1"/>
</dbReference>
<dbReference type="PANTHER" id="PTHR30461:SF2">
    <property type="entry name" value="SERINE RECOMBINASE PINE-RELATED"/>
    <property type="match status" value="1"/>
</dbReference>
<reference evidence="5 6" key="1">
    <citation type="submission" date="2018-03" db="EMBL/GenBank/DDBJ databases">
        <title>Diversity of phytobeneficial traits revealed by whole-genome analysis of worldwide-isolated phenazine-producing Pseudomonas spp.</title>
        <authorList>
            <person name="Biessy A."/>
            <person name="Novinscak A."/>
            <person name="Blom J."/>
            <person name="Leger G."/>
            <person name="Thomashow L.S."/>
            <person name="Cazorla F.M."/>
            <person name="Josic D."/>
            <person name="Filion M."/>
        </authorList>
    </citation>
    <scope>NUCLEOTIDE SEQUENCE [LARGE SCALE GENOMIC DNA]</scope>
    <source>
        <strain evidence="5 6">B25</strain>
    </source>
</reference>
<evidence type="ECO:0000256" key="3">
    <source>
        <dbReference type="SAM" id="Coils"/>
    </source>
</evidence>
<dbReference type="InterPro" id="IPR011109">
    <property type="entry name" value="DNA_bind_recombinase_dom"/>
</dbReference>
<evidence type="ECO:0000256" key="1">
    <source>
        <dbReference type="ARBA" id="ARBA00023125"/>
    </source>
</evidence>
<dbReference type="AlphaFoldDB" id="A0A3G7TIZ5"/>
<dbReference type="Gene3D" id="3.40.50.1390">
    <property type="entry name" value="Resolvase, N-terminal catalytic domain"/>
    <property type="match status" value="1"/>
</dbReference>
<organism evidence="5 6">
    <name type="scientific">Pseudomonas chlororaphis</name>
    <dbReference type="NCBI Taxonomy" id="587753"/>
    <lineage>
        <taxon>Bacteria</taxon>
        <taxon>Pseudomonadati</taxon>
        <taxon>Pseudomonadota</taxon>
        <taxon>Gammaproteobacteria</taxon>
        <taxon>Pseudomonadales</taxon>
        <taxon>Pseudomonadaceae</taxon>
        <taxon>Pseudomonas</taxon>
    </lineage>
</organism>
<gene>
    <name evidence="5" type="ORF">C4K04_1278</name>
</gene>
<keyword evidence="1" id="KW-0238">DNA-binding</keyword>
<dbReference type="PANTHER" id="PTHR30461">
    <property type="entry name" value="DNA-INVERTASE FROM LAMBDOID PROPHAGE"/>
    <property type="match status" value="1"/>
</dbReference>
<dbReference type="Pfam" id="PF07508">
    <property type="entry name" value="Recombinase"/>
    <property type="match status" value="1"/>
</dbReference>
<dbReference type="GO" id="GO:0003677">
    <property type="term" value="F:DNA binding"/>
    <property type="evidence" value="ECO:0007669"/>
    <property type="project" value="UniProtKB-KW"/>
</dbReference>
<feature type="domain" description="Resolvase/invertase-type recombinase catalytic" evidence="4">
    <location>
        <begin position="8"/>
        <end position="168"/>
    </location>
</feature>
<dbReference type="InterPro" id="IPR006119">
    <property type="entry name" value="Resolv_N"/>
</dbReference>
<evidence type="ECO:0000256" key="2">
    <source>
        <dbReference type="ARBA" id="ARBA00023172"/>
    </source>
</evidence>
<dbReference type="Pfam" id="PF00239">
    <property type="entry name" value="Resolvase"/>
    <property type="match status" value="1"/>
</dbReference>
<dbReference type="CDD" id="cd00338">
    <property type="entry name" value="Ser_Recombinase"/>
    <property type="match status" value="1"/>
</dbReference>
<dbReference type="RefSeq" id="WP_124319380.1">
    <property type="nucleotide sequence ID" value="NZ_CP027753.1"/>
</dbReference>
<dbReference type="InterPro" id="IPR036162">
    <property type="entry name" value="Resolvase-like_N_sf"/>
</dbReference>
<dbReference type="EMBL" id="CP027753">
    <property type="protein sequence ID" value="AZE46970.1"/>
    <property type="molecule type" value="Genomic_DNA"/>
</dbReference>
<protein>
    <submittedName>
        <fullName evidence="5">Resolvase domain protein</fullName>
    </submittedName>
</protein>
<dbReference type="InterPro" id="IPR038109">
    <property type="entry name" value="DNA_bind_recomb_sf"/>
</dbReference>
<evidence type="ECO:0000313" key="5">
    <source>
        <dbReference type="EMBL" id="AZE46970.1"/>
    </source>
</evidence>
<name>A0A3G7TIZ5_9PSED</name>
<evidence type="ECO:0000313" key="6">
    <source>
        <dbReference type="Proteomes" id="UP000268048"/>
    </source>
</evidence>